<comment type="caution">
    <text evidence="1">The sequence shown here is derived from an EMBL/GenBank/DDBJ whole genome shotgun (WGS) entry which is preliminary data.</text>
</comment>
<evidence type="ECO:0000313" key="2">
    <source>
        <dbReference type="Proteomes" id="UP001082703"/>
    </source>
</evidence>
<proteinExistence type="predicted"/>
<protein>
    <submittedName>
        <fullName evidence="1">Uncharacterized protein</fullName>
    </submittedName>
</protein>
<dbReference type="EMBL" id="JAPOHA010000003">
    <property type="protein sequence ID" value="MCY1713386.1"/>
    <property type="molecule type" value="Genomic_DNA"/>
</dbReference>
<reference evidence="1 2" key="1">
    <citation type="submission" date="2022-11" db="EMBL/GenBank/DDBJ databases">
        <authorList>
            <person name="Caiyu Z."/>
        </authorList>
    </citation>
    <scope>NUCLEOTIDE SEQUENCE [LARGE SCALE GENOMIC DNA]</scope>
    <source>
        <strain evidence="1 2">YR-4</strain>
    </source>
</reference>
<sequence>MNFIDQILQGSATVSELDEKVKFWHSHDTKNSLQEFLGLSTGEAELWLKSNNSAFNDIVYCRKNHVDIKTYLKEKGK</sequence>
<evidence type="ECO:0000313" key="1">
    <source>
        <dbReference type="EMBL" id="MCY1713386.1"/>
    </source>
</evidence>
<gene>
    <name evidence="1" type="ORF">OUY18_03835</name>
</gene>
<name>A0ABT4BR66_9FIRM</name>
<organism evidence="1 2">
    <name type="scientific">Caproiciproducens galactitolivorans</name>
    <dbReference type="NCBI Taxonomy" id="642589"/>
    <lineage>
        <taxon>Bacteria</taxon>
        <taxon>Bacillati</taxon>
        <taxon>Bacillota</taxon>
        <taxon>Clostridia</taxon>
        <taxon>Eubacteriales</taxon>
        <taxon>Acutalibacteraceae</taxon>
        <taxon>Caproiciproducens</taxon>
    </lineage>
</organism>
<dbReference type="RefSeq" id="WP_268057393.1">
    <property type="nucleotide sequence ID" value="NZ_JAPOHA010000003.1"/>
</dbReference>
<keyword evidence="2" id="KW-1185">Reference proteome</keyword>
<dbReference type="Proteomes" id="UP001082703">
    <property type="component" value="Unassembled WGS sequence"/>
</dbReference>
<accession>A0ABT4BR66</accession>